<dbReference type="Gene3D" id="3.30.200.20">
    <property type="entry name" value="Phosphorylase Kinase, domain 1"/>
    <property type="match status" value="1"/>
</dbReference>
<evidence type="ECO:0000256" key="1">
    <source>
        <dbReference type="ARBA" id="ARBA00012513"/>
    </source>
</evidence>
<evidence type="ECO:0000256" key="2">
    <source>
        <dbReference type="ARBA" id="ARBA00022527"/>
    </source>
</evidence>
<evidence type="ECO:0000259" key="8">
    <source>
        <dbReference type="PROSITE" id="PS50011"/>
    </source>
</evidence>
<dbReference type="PANTHER" id="PTHR43289:SF6">
    <property type="entry name" value="SERINE_THREONINE-PROTEIN KINASE NEKL-3"/>
    <property type="match status" value="1"/>
</dbReference>
<dbReference type="GO" id="GO:0004674">
    <property type="term" value="F:protein serine/threonine kinase activity"/>
    <property type="evidence" value="ECO:0007669"/>
    <property type="project" value="UniProtKB-KW"/>
</dbReference>
<keyword evidence="4 7" id="KW-0547">Nucleotide-binding</keyword>
<evidence type="ECO:0000256" key="3">
    <source>
        <dbReference type="ARBA" id="ARBA00022679"/>
    </source>
</evidence>
<keyword evidence="10" id="KW-1185">Reference proteome</keyword>
<dbReference type="SUPFAM" id="SSF56112">
    <property type="entry name" value="Protein kinase-like (PK-like)"/>
    <property type="match status" value="1"/>
</dbReference>
<dbReference type="Pfam" id="PF00069">
    <property type="entry name" value="Pkinase"/>
    <property type="match status" value="1"/>
</dbReference>
<dbReference type="CDD" id="cd14014">
    <property type="entry name" value="STKc_PknB_like"/>
    <property type="match status" value="1"/>
</dbReference>
<sequence length="573" mass="62237">MGWGDDPAEAPVRDLTGVTLGDFQIQRMLGRGGMGEVYLATQVSLSRPVALKVLHRRYLSNPTYLSRFEAEAAAVAKLNHPNIVHVYMQGSVDRVRFIAMEYVDGTNLRDYLSKKGALDLPLAVSIMRQAGMAIGAAGEVGLVHRDIKPENILLTKKGRVKVADFGLCRDLEADRMHVTQPGTTMGTPLYMSPEQAQGKHLDHRSDLYSLGVTFYHMLTGEPPFRAESAVALAMKHVTEQPIGLRLRREEIPVELERLVLKLMAKSPGDRYQSAAEMLADLARIRGQIMGSAQVTGAELSVASPSLSKGEDPPISISGVKALAAVGPASPRRDGIGDRLARPAVLAALAAAGLVAGAASAWMARPTIRFADAKPGTAAPGLRLETAWAGVPRQESAEAQFRYALLRAPMLELPAAWAAVPGYHPKPSEWVSSAYLHLARRYFREGDVRRLNTLRDELAAWAAARTEDRELVELLGPALKLLTGDLDGVIAGMSGLTFAVDRPAAQGREELRLFDPGLLEFGAEIASRAIKLTGQAGESAGQIKRDKLVGIQRRLMVSLRRVRELEWRRQSGPV</sequence>
<dbReference type="PROSITE" id="PS00108">
    <property type="entry name" value="PROTEIN_KINASE_ST"/>
    <property type="match status" value="1"/>
</dbReference>
<keyword evidence="5 9" id="KW-0418">Kinase</keyword>
<dbReference type="EC" id="2.7.11.1" evidence="1"/>
<accession>A0A5B9WAW2</accession>
<dbReference type="EMBL" id="CP042997">
    <property type="protein sequence ID" value="QEH37384.1"/>
    <property type="molecule type" value="Genomic_DNA"/>
</dbReference>
<feature type="binding site" evidence="7">
    <location>
        <position position="52"/>
    </location>
    <ligand>
        <name>ATP</name>
        <dbReference type="ChEBI" id="CHEBI:30616"/>
    </ligand>
</feature>
<dbReference type="FunFam" id="1.10.510.10:FF:000021">
    <property type="entry name" value="Serine/threonine protein kinase"/>
    <property type="match status" value="1"/>
</dbReference>
<dbReference type="SMART" id="SM00220">
    <property type="entry name" value="S_TKc"/>
    <property type="match status" value="1"/>
</dbReference>
<keyword evidence="2" id="KW-0723">Serine/threonine-protein kinase</keyword>
<name>A0A5B9WAW2_9BACT</name>
<keyword evidence="3 9" id="KW-0808">Transferase</keyword>
<gene>
    <name evidence="9" type="primary">pknB_36</name>
    <name evidence="9" type="ORF">OJF2_59740</name>
</gene>
<dbReference type="PANTHER" id="PTHR43289">
    <property type="entry name" value="MITOGEN-ACTIVATED PROTEIN KINASE KINASE KINASE 20-RELATED"/>
    <property type="match status" value="1"/>
</dbReference>
<dbReference type="KEGG" id="agv:OJF2_59740"/>
<dbReference type="Proteomes" id="UP000324233">
    <property type="component" value="Chromosome"/>
</dbReference>
<protein>
    <recommendedName>
        <fullName evidence="1">non-specific serine/threonine protein kinase</fullName>
        <ecNumber evidence="1">2.7.11.1</ecNumber>
    </recommendedName>
</protein>
<dbReference type="PROSITE" id="PS50011">
    <property type="entry name" value="PROTEIN_KINASE_DOM"/>
    <property type="match status" value="1"/>
</dbReference>
<dbReference type="GO" id="GO:0005524">
    <property type="term" value="F:ATP binding"/>
    <property type="evidence" value="ECO:0007669"/>
    <property type="project" value="UniProtKB-UniRule"/>
</dbReference>
<keyword evidence="6 7" id="KW-0067">ATP-binding</keyword>
<dbReference type="InterPro" id="IPR008271">
    <property type="entry name" value="Ser/Thr_kinase_AS"/>
</dbReference>
<dbReference type="InterPro" id="IPR000719">
    <property type="entry name" value="Prot_kinase_dom"/>
</dbReference>
<proteinExistence type="predicted"/>
<dbReference type="PROSITE" id="PS00107">
    <property type="entry name" value="PROTEIN_KINASE_ATP"/>
    <property type="match status" value="1"/>
</dbReference>
<evidence type="ECO:0000313" key="10">
    <source>
        <dbReference type="Proteomes" id="UP000324233"/>
    </source>
</evidence>
<evidence type="ECO:0000256" key="7">
    <source>
        <dbReference type="PROSITE-ProRule" id="PRU10141"/>
    </source>
</evidence>
<dbReference type="AlphaFoldDB" id="A0A5B9WAW2"/>
<evidence type="ECO:0000256" key="4">
    <source>
        <dbReference type="ARBA" id="ARBA00022741"/>
    </source>
</evidence>
<dbReference type="InterPro" id="IPR017441">
    <property type="entry name" value="Protein_kinase_ATP_BS"/>
</dbReference>
<evidence type="ECO:0000256" key="5">
    <source>
        <dbReference type="ARBA" id="ARBA00022777"/>
    </source>
</evidence>
<evidence type="ECO:0000313" key="9">
    <source>
        <dbReference type="EMBL" id="QEH37384.1"/>
    </source>
</evidence>
<feature type="domain" description="Protein kinase" evidence="8">
    <location>
        <begin position="23"/>
        <end position="284"/>
    </location>
</feature>
<reference evidence="9 10" key="1">
    <citation type="submission" date="2019-08" db="EMBL/GenBank/DDBJ databases">
        <title>Deep-cultivation of Planctomycetes and their phenomic and genomic characterization uncovers novel biology.</title>
        <authorList>
            <person name="Wiegand S."/>
            <person name="Jogler M."/>
            <person name="Boedeker C."/>
            <person name="Pinto D."/>
            <person name="Vollmers J."/>
            <person name="Rivas-Marin E."/>
            <person name="Kohn T."/>
            <person name="Peeters S.H."/>
            <person name="Heuer A."/>
            <person name="Rast P."/>
            <person name="Oberbeckmann S."/>
            <person name="Bunk B."/>
            <person name="Jeske O."/>
            <person name="Meyerdierks A."/>
            <person name="Storesund J.E."/>
            <person name="Kallscheuer N."/>
            <person name="Luecker S."/>
            <person name="Lage O.M."/>
            <person name="Pohl T."/>
            <person name="Merkel B.J."/>
            <person name="Hornburger P."/>
            <person name="Mueller R.-W."/>
            <person name="Bruemmer F."/>
            <person name="Labrenz M."/>
            <person name="Spormann A.M."/>
            <person name="Op den Camp H."/>
            <person name="Overmann J."/>
            <person name="Amann R."/>
            <person name="Jetten M.S.M."/>
            <person name="Mascher T."/>
            <person name="Medema M.H."/>
            <person name="Devos D.P."/>
            <person name="Kaster A.-K."/>
            <person name="Ovreas L."/>
            <person name="Rohde M."/>
            <person name="Galperin M.Y."/>
            <person name="Jogler C."/>
        </authorList>
    </citation>
    <scope>NUCLEOTIDE SEQUENCE [LARGE SCALE GENOMIC DNA]</scope>
    <source>
        <strain evidence="9 10">OJF2</strain>
    </source>
</reference>
<organism evidence="9 10">
    <name type="scientific">Aquisphaera giovannonii</name>
    <dbReference type="NCBI Taxonomy" id="406548"/>
    <lineage>
        <taxon>Bacteria</taxon>
        <taxon>Pseudomonadati</taxon>
        <taxon>Planctomycetota</taxon>
        <taxon>Planctomycetia</taxon>
        <taxon>Isosphaerales</taxon>
        <taxon>Isosphaeraceae</taxon>
        <taxon>Aquisphaera</taxon>
    </lineage>
</organism>
<dbReference type="InterPro" id="IPR011009">
    <property type="entry name" value="Kinase-like_dom_sf"/>
</dbReference>
<dbReference type="Gene3D" id="1.10.510.10">
    <property type="entry name" value="Transferase(Phosphotransferase) domain 1"/>
    <property type="match status" value="1"/>
</dbReference>
<evidence type="ECO:0000256" key="6">
    <source>
        <dbReference type="ARBA" id="ARBA00022840"/>
    </source>
</evidence>